<dbReference type="EMBL" id="JAIWYP010000014">
    <property type="protein sequence ID" value="KAH3708079.1"/>
    <property type="molecule type" value="Genomic_DNA"/>
</dbReference>
<feature type="compositionally biased region" description="Basic and acidic residues" evidence="1">
    <location>
        <begin position="44"/>
        <end position="59"/>
    </location>
</feature>
<protein>
    <submittedName>
        <fullName evidence="2">Uncharacterized protein</fullName>
    </submittedName>
</protein>
<sequence>MTPDSESQCQLEAIRPKTIISARTTTTTVHGMSEPCTRPGDSTSCRRDEEVQPHYHWDQ</sequence>
<reference evidence="2" key="2">
    <citation type="submission" date="2020-11" db="EMBL/GenBank/DDBJ databases">
        <authorList>
            <person name="McCartney M.A."/>
            <person name="Auch B."/>
            <person name="Kono T."/>
            <person name="Mallez S."/>
            <person name="Becker A."/>
            <person name="Gohl D.M."/>
            <person name="Silverstein K.A.T."/>
            <person name="Koren S."/>
            <person name="Bechman K.B."/>
            <person name="Herman A."/>
            <person name="Abrahante J.E."/>
            <person name="Garbe J."/>
        </authorList>
    </citation>
    <scope>NUCLEOTIDE SEQUENCE</scope>
    <source>
        <strain evidence="2">Duluth1</strain>
        <tissue evidence="2">Whole animal</tissue>
    </source>
</reference>
<feature type="region of interest" description="Disordered" evidence="1">
    <location>
        <begin position="28"/>
        <end position="59"/>
    </location>
</feature>
<evidence type="ECO:0000313" key="3">
    <source>
        <dbReference type="Proteomes" id="UP000828390"/>
    </source>
</evidence>
<proteinExistence type="predicted"/>
<evidence type="ECO:0000313" key="2">
    <source>
        <dbReference type="EMBL" id="KAH3708079.1"/>
    </source>
</evidence>
<keyword evidence="3" id="KW-1185">Reference proteome</keyword>
<comment type="caution">
    <text evidence="2">The sequence shown here is derived from an EMBL/GenBank/DDBJ whole genome shotgun (WGS) entry which is preliminary data.</text>
</comment>
<dbReference type="Proteomes" id="UP000828390">
    <property type="component" value="Unassembled WGS sequence"/>
</dbReference>
<accession>A0A9D4BTI9</accession>
<evidence type="ECO:0000256" key="1">
    <source>
        <dbReference type="SAM" id="MobiDB-lite"/>
    </source>
</evidence>
<reference evidence="2" key="1">
    <citation type="journal article" date="2019" name="bioRxiv">
        <title>The Genome of the Zebra Mussel, Dreissena polymorpha: A Resource for Invasive Species Research.</title>
        <authorList>
            <person name="McCartney M.A."/>
            <person name="Auch B."/>
            <person name="Kono T."/>
            <person name="Mallez S."/>
            <person name="Zhang Y."/>
            <person name="Obille A."/>
            <person name="Becker A."/>
            <person name="Abrahante J.E."/>
            <person name="Garbe J."/>
            <person name="Badalamenti J.P."/>
            <person name="Herman A."/>
            <person name="Mangelson H."/>
            <person name="Liachko I."/>
            <person name="Sullivan S."/>
            <person name="Sone E.D."/>
            <person name="Koren S."/>
            <person name="Silverstein K.A.T."/>
            <person name="Beckman K.B."/>
            <person name="Gohl D.M."/>
        </authorList>
    </citation>
    <scope>NUCLEOTIDE SEQUENCE</scope>
    <source>
        <strain evidence="2">Duluth1</strain>
        <tissue evidence="2">Whole animal</tissue>
    </source>
</reference>
<gene>
    <name evidence="2" type="ORF">DPMN_067518</name>
</gene>
<dbReference type="AlphaFoldDB" id="A0A9D4BTI9"/>
<organism evidence="2 3">
    <name type="scientific">Dreissena polymorpha</name>
    <name type="common">Zebra mussel</name>
    <name type="synonym">Mytilus polymorpha</name>
    <dbReference type="NCBI Taxonomy" id="45954"/>
    <lineage>
        <taxon>Eukaryota</taxon>
        <taxon>Metazoa</taxon>
        <taxon>Spiralia</taxon>
        <taxon>Lophotrochozoa</taxon>
        <taxon>Mollusca</taxon>
        <taxon>Bivalvia</taxon>
        <taxon>Autobranchia</taxon>
        <taxon>Heteroconchia</taxon>
        <taxon>Euheterodonta</taxon>
        <taxon>Imparidentia</taxon>
        <taxon>Neoheterodontei</taxon>
        <taxon>Myida</taxon>
        <taxon>Dreissenoidea</taxon>
        <taxon>Dreissenidae</taxon>
        <taxon>Dreissena</taxon>
    </lineage>
</organism>
<name>A0A9D4BTI9_DREPO</name>